<keyword evidence="3" id="KW-1185">Reference proteome</keyword>
<dbReference type="OrthoDB" id="1003442at2"/>
<organism evidence="2 3">
    <name type="scientific">Algoriphagus boritolerans DSM 17298 = JCM 18970</name>
    <dbReference type="NCBI Taxonomy" id="1120964"/>
    <lineage>
        <taxon>Bacteria</taxon>
        <taxon>Pseudomonadati</taxon>
        <taxon>Bacteroidota</taxon>
        <taxon>Cytophagia</taxon>
        <taxon>Cytophagales</taxon>
        <taxon>Cyclobacteriaceae</taxon>
        <taxon>Algoriphagus</taxon>
    </lineage>
</organism>
<reference evidence="3" key="1">
    <citation type="submission" date="2016-10" db="EMBL/GenBank/DDBJ databases">
        <authorList>
            <person name="Varghese N."/>
            <person name="Submissions S."/>
        </authorList>
    </citation>
    <scope>NUCLEOTIDE SEQUENCE [LARGE SCALE GENOMIC DNA]</scope>
    <source>
        <strain evidence="3">DSM 17298</strain>
    </source>
</reference>
<dbReference type="GO" id="GO:0003677">
    <property type="term" value="F:DNA binding"/>
    <property type="evidence" value="ECO:0007669"/>
    <property type="project" value="InterPro"/>
</dbReference>
<protein>
    <submittedName>
        <fullName evidence="2">DNA binding domain-containing protein, excisionase family</fullName>
    </submittedName>
</protein>
<evidence type="ECO:0000313" key="3">
    <source>
        <dbReference type="Proteomes" id="UP000236736"/>
    </source>
</evidence>
<dbReference type="AlphaFoldDB" id="A0A1H5Z1K2"/>
<dbReference type="Proteomes" id="UP000236736">
    <property type="component" value="Unassembled WGS sequence"/>
</dbReference>
<name>A0A1H5Z1K2_9BACT</name>
<dbReference type="NCBIfam" id="TIGR01764">
    <property type="entry name" value="excise"/>
    <property type="match status" value="1"/>
</dbReference>
<evidence type="ECO:0000259" key="1">
    <source>
        <dbReference type="Pfam" id="PF12728"/>
    </source>
</evidence>
<accession>A0A1H5Z1K2</accession>
<dbReference type="EMBL" id="FNVR01000023">
    <property type="protein sequence ID" value="SEG30102.1"/>
    <property type="molecule type" value="Genomic_DNA"/>
</dbReference>
<dbReference type="InterPro" id="IPR010093">
    <property type="entry name" value="SinI_DNA-bd"/>
</dbReference>
<dbReference type="RefSeq" id="WP_103925917.1">
    <property type="nucleotide sequence ID" value="NZ_FNVR01000023.1"/>
</dbReference>
<dbReference type="Pfam" id="PF12728">
    <property type="entry name" value="HTH_17"/>
    <property type="match status" value="1"/>
</dbReference>
<sequence>MSSNIRLQKTCQHCGNRFTAKTTVTQFCSDTCAKRAYKQRKRNEKIEVAIKEETEKALYNPAIAQKEFLTVEEACQLINASRWTIYRLIEKGELKAGKLGRSTRIPRAAINELFKLTEA</sequence>
<dbReference type="InterPro" id="IPR041657">
    <property type="entry name" value="HTH_17"/>
</dbReference>
<proteinExistence type="predicted"/>
<evidence type="ECO:0000313" key="2">
    <source>
        <dbReference type="EMBL" id="SEG30102.1"/>
    </source>
</evidence>
<gene>
    <name evidence="2" type="ORF">SAMN03080598_03284</name>
</gene>
<feature type="domain" description="Helix-turn-helix" evidence="1">
    <location>
        <begin position="68"/>
        <end position="114"/>
    </location>
</feature>